<comment type="caution">
    <text evidence="1">The sequence shown here is derived from an EMBL/GenBank/DDBJ whole genome shotgun (WGS) entry which is preliminary data.</text>
</comment>
<sequence length="164" mass="19005">MIKIYRKTVTIKAEQFDGSQKMIKKYGIEDSAESGYNDSDWEDEGLCIPTKEGCLRINNGDWVATGIEGEHWPIADDVFRKTYAELPVIPKAVADWIEECKDKSISIGDMLCSERRPEKMRDWMALTPGTYQFDYARYQKHQELIARAWLDGYQVEAQHDTRTD</sequence>
<dbReference type="OrthoDB" id="121684at2"/>
<dbReference type="Pfam" id="PF07852">
    <property type="entry name" value="DUF1642"/>
    <property type="match status" value="1"/>
</dbReference>
<dbReference type="InterPro" id="IPR012865">
    <property type="entry name" value="DUF1642"/>
</dbReference>
<dbReference type="Proteomes" id="UP000290602">
    <property type="component" value="Unassembled WGS sequence"/>
</dbReference>
<dbReference type="EMBL" id="QXIL01000021">
    <property type="protein sequence ID" value="RXI77356.1"/>
    <property type="molecule type" value="Genomic_DNA"/>
</dbReference>
<reference evidence="1 2" key="1">
    <citation type="submission" date="2018-08" db="EMBL/GenBank/DDBJ databases">
        <title>Lactobacillus suantsai sp. nov., isolated from traditional fermented suan-tsai in Taiwan.</title>
        <authorList>
            <person name="Huang C.-H."/>
        </authorList>
    </citation>
    <scope>NUCLEOTIDE SEQUENCE [LARGE SCALE GENOMIC DNA]</scope>
    <source>
        <strain evidence="1 2">BCRC 12945</strain>
    </source>
</reference>
<proteinExistence type="predicted"/>
<dbReference type="RefSeq" id="WP_129033029.1">
    <property type="nucleotide sequence ID" value="NZ_CP059603.1"/>
</dbReference>
<protein>
    <submittedName>
        <fullName evidence="1">DUF1642 domain-containing protein</fullName>
    </submittedName>
</protein>
<accession>A0A4Q0VIT9</accession>
<evidence type="ECO:0000313" key="1">
    <source>
        <dbReference type="EMBL" id="RXI77356.1"/>
    </source>
</evidence>
<keyword evidence="2" id="KW-1185">Reference proteome</keyword>
<evidence type="ECO:0000313" key="2">
    <source>
        <dbReference type="Proteomes" id="UP000290602"/>
    </source>
</evidence>
<gene>
    <name evidence="1" type="ORF">DXH47_09165</name>
</gene>
<organism evidence="1 2">
    <name type="scientific">Levilactobacillus suantsaii</name>
    <dbReference type="NCBI Taxonomy" id="2292255"/>
    <lineage>
        <taxon>Bacteria</taxon>
        <taxon>Bacillati</taxon>
        <taxon>Bacillota</taxon>
        <taxon>Bacilli</taxon>
        <taxon>Lactobacillales</taxon>
        <taxon>Lactobacillaceae</taxon>
        <taxon>Levilactobacillus</taxon>
    </lineage>
</organism>
<dbReference type="AlphaFoldDB" id="A0A4Q0VIT9"/>
<name>A0A4Q0VIT9_9LACO</name>